<evidence type="ECO:0000259" key="9">
    <source>
        <dbReference type="Pfam" id="PF02542"/>
    </source>
</evidence>
<keyword evidence="5 7" id="KW-0414">Isoprene biosynthesis</keyword>
<evidence type="ECO:0000256" key="7">
    <source>
        <dbReference type="HAMAP-Rule" id="MF_00107"/>
    </source>
</evidence>
<dbReference type="SUPFAM" id="SSF69765">
    <property type="entry name" value="IpsF-like"/>
    <property type="match status" value="1"/>
</dbReference>
<evidence type="ECO:0000256" key="4">
    <source>
        <dbReference type="ARBA" id="ARBA00022723"/>
    </source>
</evidence>
<dbReference type="CDD" id="cd00554">
    <property type="entry name" value="MECDP_synthase"/>
    <property type="match status" value="1"/>
</dbReference>
<feature type="binding site" evidence="7">
    <location>
        <begin position="8"/>
        <end position="10"/>
    </location>
    <ligand>
        <name>4-CDP-2-C-methyl-D-erythritol 2-phosphate</name>
        <dbReference type="ChEBI" id="CHEBI:57919"/>
    </ligand>
</feature>
<feature type="binding site" evidence="7">
    <location>
        <position position="8"/>
    </location>
    <ligand>
        <name>a divalent metal cation</name>
        <dbReference type="ChEBI" id="CHEBI:60240"/>
    </ligand>
</feature>
<evidence type="ECO:0000256" key="5">
    <source>
        <dbReference type="ARBA" id="ARBA00023229"/>
    </source>
</evidence>
<dbReference type="GO" id="GO:0016114">
    <property type="term" value="P:terpenoid biosynthetic process"/>
    <property type="evidence" value="ECO:0007669"/>
    <property type="project" value="InterPro"/>
</dbReference>
<feature type="domain" description="2-C-methyl-D-erythritol 2,4-cyclodiphosphate synthase" evidence="9">
    <location>
        <begin position="1"/>
        <end position="154"/>
    </location>
</feature>
<dbReference type="InterPro" id="IPR020555">
    <property type="entry name" value="MECDP_synthase_CS"/>
</dbReference>
<evidence type="ECO:0000256" key="8">
    <source>
        <dbReference type="RuleBase" id="RU004395"/>
    </source>
</evidence>
<dbReference type="InterPro" id="IPR003526">
    <property type="entry name" value="MECDP_synthase"/>
</dbReference>
<name>A0A7C3MKV0_DICTH</name>
<dbReference type="InterPro" id="IPR036571">
    <property type="entry name" value="MECDP_synthase_sf"/>
</dbReference>
<comment type="similarity">
    <text evidence="7 8">Belongs to the IspF family.</text>
</comment>
<feature type="binding site" evidence="7">
    <location>
        <position position="42"/>
    </location>
    <ligand>
        <name>a divalent metal cation</name>
        <dbReference type="ChEBI" id="CHEBI:60240"/>
    </ligand>
</feature>
<feature type="site" description="Transition state stabilizer" evidence="7">
    <location>
        <position position="133"/>
    </location>
</feature>
<comment type="catalytic activity">
    <reaction evidence="1 7 8">
        <text>4-CDP-2-C-methyl-D-erythritol 2-phosphate = 2-C-methyl-D-erythritol 2,4-cyclic diphosphate + CMP</text>
        <dbReference type="Rhea" id="RHEA:23864"/>
        <dbReference type="ChEBI" id="CHEBI:57919"/>
        <dbReference type="ChEBI" id="CHEBI:58483"/>
        <dbReference type="ChEBI" id="CHEBI:60377"/>
        <dbReference type="EC" id="4.6.1.12"/>
    </reaction>
</comment>
<reference evidence="10" key="1">
    <citation type="journal article" date="2020" name="mSystems">
        <title>Genome- and Community-Level Interaction Insights into Carbon Utilization and Element Cycling Functions of Hydrothermarchaeota in Hydrothermal Sediment.</title>
        <authorList>
            <person name="Zhou Z."/>
            <person name="Liu Y."/>
            <person name="Xu W."/>
            <person name="Pan J."/>
            <person name="Luo Z.H."/>
            <person name="Li M."/>
        </authorList>
    </citation>
    <scope>NUCLEOTIDE SEQUENCE [LARGE SCALE GENOMIC DNA]</scope>
    <source>
        <strain evidence="10">SpSt-81</strain>
    </source>
</reference>
<feature type="binding site" evidence="7">
    <location>
        <position position="10"/>
    </location>
    <ligand>
        <name>a divalent metal cation</name>
        <dbReference type="ChEBI" id="CHEBI:60240"/>
    </ligand>
</feature>
<feature type="site" description="Transition state stabilizer" evidence="7">
    <location>
        <position position="34"/>
    </location>
</feature>
<comment type="pathway">
    <text evidence="2 7">Isoprenoid biosynthesis; isopentenyl diphosphate biosynthesis via DXP pathway; isopentenyl diphosphate from 1-deoxy-D-xylulose 5-phosphate: step 4/6.</text>
</comment>
<comment type="cofactor">
    <cofactor evidence="7">
        <name>a divalent metal cation</name>
        <dbReference type="ChEBI" id="CHEBI:60240"/>
    </cofactor>
    <text evidence="7">Binds 1 divalent metal cation per subunit.</text>
</comment>
<dbReference type="EC" id="4.6.1.12" evidence="3 7"/>
<feature type="binding site" evidence="7">
    <location>
        <begin position="56"/>
        <end position="58"/>
    </location>
    <ligand>
        <name>4-CDP-2-C-methyl-D-erythritol 2-phosphate</name>
        <dbReference type="ChEBI" id="CHEBI:57919"/>
    </ligand>
</feature>
<dbReference type="Pfam" id="PF02542">
    <property type="entry name" value="YgbB"/>
    <property type="match status" value="1"/>
</dbReference>
<evidence type="ECO:0000256" key="1">
    <source>
        <dbReference type="ARBA" id="ARBA00000200"/>
    </source>
</evidence>
<organism evidence="10">
    <name type="scientific">Dictyoglomus thermophilum</name>
    <dbReference type="NCBI Taxonomy" id="14"/>
    <lineage>
        <taxon>Bacteria</taxon>
        <taxon>Pseudomonadati</taxon>
        <taxon>Dictyoglomota</taxon>
        <taxon>Dictyoglomia</taxon>
        <taxon>Dictyoglomales</taxon>
        <taxon>Dictyoglomaceae</taxon>
        <taxon>Dictyoglomus</taxon>
    </lineage>
</organism>
<keyword evidence="4 7" id="KW-0479">Metal-binding</keyword>
<feature type="binding site" evidence="7">
    <location>
        <position position="139"/>
    </location>
    <ligand>
        <name>4-CDP-2-C-methyl-D-erythritol 2-phosphate</name>
        <dbReference type="ChEBI" id="CHEBI:57919"/>
    </ligand>
</feature>
<dbReference type="HAMAP" id="MF_00107">
    <property type="entry name" value="IspF"/>
    <property type="match status" value="1"/>
</dbReference>
<dbReference type="PANTHER" id="PTHR43181:SF1">
    <property type="entry name" value="2-C-METHYL-D-ERYTHRITOL 2,4-CYCLODIPHOSPHATE SYNTHASE, CHLOROPLASTIC"/>
    <property type="match status" value="1"/>
</dbReference>
<comment type="caution">
    <text evidence="10">The sequence shown here is derived from an EMBL/GenBank/DDBJ whole genome shotgun (WGS) entry which is preliminary data.</text>
</comment>
<evidence type="ECO:0000256" key="2">
    <source>
        <dbReference type="ARBA" id="ARBA00004709"/>
    </source>
</evidence>
<dbReference type="Gene3D" id="3.30.1330.50">
    <property type="entry name" value="2-C-methyl-D-erythritol 2,4-cyclodiphosphate synthase"/>
    <property type="match status" value="1"/>
</dbReference>
<keyword evidence="6 7" id="KW-0456">Lyase</keyword>
<dbReference type="GO" id="GO:0019288">
    <property type="term" value="P:isopentenyl diphosphate biosynthetic process, methylerythritol 4-phosphate pathway"/>
    <property type="evidence" value="ECO:0007669"/>
    <property type="project" value="UniProtKB-UniRule"/>
</dbReference>
<sequence length="156" mass="17055">MRVGLGYDVHPFEEGKDLYIGGVKIPYPKGLKGHSDGDVLIHAISDALLGASGLYDIGYYFPNTDINYKGISSILILEKVRSLLEERKIKIINIDGMIIAEEPKVLPYREAIIEKISFTLGIDKSAVNIKATTNEGLGFIGRKEGIAAFAVVLIAY</sequence>
<dbReference type="AlphaFoldDB" id="A0A7C3MKV0"/>
<feature type="binding site" evidence="7">
    <location>
        <position position="142"/>
    </location>
    <ligand>
        <name>4-CDP-2-C-methyl-D-erythritol 2-phosphate</name>
        <dbReference type="ChEBI" id="CHEBI:57919"/>
    </ligand>
</feature>
<comment type="caution">
    <text evidence="7">Lacks conserved residue(s) required for the propagation of feature annotation.</text>
</comment>
<feature type="binding site" evidence="7">
    <location>
        <begin position="132"/>
        <end position="135"/>
    </location>
    <ligand>
        <name>4-CDP-2-C-methyl-D-erythritol 2-phosphate</name>
        <dbReference type="ChEBI" id="CHEBI:57919"/>
    </ligand>
</feature>
<dbReference type="UniPathway" id="UPA00056">
    <property type="reaction ID" value="UER00095"/>
</dbReference>
<comment type="subunit">
    <text evidence="7">Homotrimer.</text>
</comment>
<dbReference type="GO" id="GO:0008685">
    <property type="term" value="F:2-C-methyl-D-erythritol 2,4-cyclodiphosphate synthase activity"/>
    <property type="evidence" value="ECO:0007669"/>
    <property type="project" value="UniProtKB-UniRule"/>
</dbReference>
<comment type="function">
    <text evidence="7">Involved in the biosynthesis of isopentenyl diphosphate (IPP) and dimethylallyl diphosphate (DMAPP), two major building blocks of isoprenoid compounds. Catalyzes the conversion of 4-diphosphocytidyl-2-C-methyl-D-erythritol 2-phosphate (CDP-ME2P) to 2-C-methyl-D-erythritol 2,4-cyclodiphosphate (ME-CPP) with a corresponding release of cytidine 5-monophosphate (CMP).</text>
</comment>
<dbReference type="NCBIfam" id="TIGR00151">
    <property type="entry name" value="ispF"/>
    <property type="match status" value="1"/>
</dbReference>
<feature type="binding site" evidence="7">
    <location>
        <begin position="61"/>
        <end position="65"/>
    </location>
    <ligand>
        <name>4-CDP-2-C-methyl-D-erythritol 2-phosphate</name>
        <dbReference type="ChEBI" id="CHEBI:57919"/>
    </ligand>
</feature>
<evidence type="ECO:0000256" key="6">
    <source>
        <dbReference type="ARBA" id="ARBA00023239"/>
    </source>
</evidence>
<evidence type="ECO:0000313" key="10">
    <source>
        <dbReference type="EMBL" id="HFX13471.1"/>
    </source>
</evidence>
<accession>A0A7C3MKV0</accession>
<proteinExistence type="inferred from homology"/>
<feature type="binding site" evidence="7">
    <location>
        <begin position="34"/>
        <end position="35"/>
    </location>
    <ligand>
        <name>4-CDP-2-C-methyl-D-erythritol 2-phosphate</name>
        <dbReference type="ChEBI" id="CHEBI:57919"/>
    </ligand>
</feature>
<dbReference type="PANTHER" id="PTHR43181">
    <property type="entry name" value="2-C-METHYL-D-ERYTHRITOL 2,4-CYCLODIPHOSPHATE SYNTHASE, CHLOROPLASTIC"/>
    <property type="match status" value="1"/>
</dbReference>
<dbReference type="GO" id="GO:0046872">
    <property type="term" value="F:metal ion binding"/>
    <property type="evidence" value="ECO:0007669"/>
    <property type="project" value="UniProtKB-KW"/>
</dbReference>
<dbReference type="EMBL" id="DTIN01000014">
    <property type="protein sequence ID" value="HFX13471.1"/>
    <property type="molecule type" value="Genomic_DNA"/>
</dbReference>
<evidence type="ECO:0000256" key="3">
    <source>
        <dbReference type="ARBA" id="ARBA00012579"/>
    </source>
</evidence>
<dbReference type="FunFam" id="3.30.1330.50:FF:000003">
    <property type="entry name" value="2-C-methyl-D-erythritol 2,4-cyclodiphosphate synthase"/>
    <property type="match status" value="1"/>
</dbReference>
<gene>
    <name evidence="7" type="primary">ispF</name>
    <name evidence="10" type="ORF">ENW00_04815</name>
</gene>
<protein>
    <recommendedName>
        <fullName evidence="3 7">2-C-methyl-D-erythritol 2,4-cyclodiphosphate synthase</fullName>
        <shortName evidence="7">MECDP-synthase</shortName>
        <shortName evidence="7">MECPP-synthase</shortName>
        <shortName evidence="7">MECPS</shortName>
        <ecNumber evidence="3 7">4.6.1.12</ecNumber>
    </recommendedName>
</protein>
<dbReference type="PROSITE" id="PS01350">
    <property type="entry name" value="ISPF"/>
    <property type="match status" value="1"/>
</dbReference>